<sequence length="159" mass="18449">MAKKKTSRTKVKVSNSERVGFAISDEVYKRARRTIGMRNEQIAAYGSEVSLVAAMNRMHPKSNPEARVKAVEVPEQPRVEDNMPDKIEFESKMEARSMANRTHFDEQNLQAELRKINRQYDTHDPVRIVTDKSFKPINGKDKKGRSEKQLITKYTVYYK</sequence>
<gene>
    <name evidence="1" type="ORF">LCGC14_1092950</name>
</gene>
<evidence type="ECO:0000313" key="1">
    <source>
        <dbReference type="EMBL" id="KKN04867.1"/>
    </source>
</evidence>
<protein>
    <submittedName>
        <fullName evidence="1">Uncharacterized protein</fullName>
    </submittedName>
</protein>
<name>A0A0F9MZK7_9ZZZZ</name>
<organism evidence="1">
    <name type="scientific">marine sediment metagenome</name>
    <dbReference type="NCBI Taxonomy" id="412755"/>
    <lineage>
        <taxon>unclassified sequences</taxon>
        <taxon>metagenomes</taxon>
        <taxon>ecological metagenomes</taxon>
    </lineage>
</organism>
<dbReference type="AlphaFoldDB" id="A0A0F9MZK7"/>
<dbReference type="EMBL" id="LAZR01004869">
    <property type="protein sequence ID" value="KKN04867.1"/>
    <property type="molecule type" value="Genomic_DNA"/>
</dbReference>
<reference evidence="1" key="1">
    <citation type="journal article" date="2015" name="Nature">
        <title>Complex archaea that bridge the gap between prokaryotes and eukaryotes.</title>
        <authorList>
            <person name="Spang A."/>
            <person name="Saw J.H."/>
            <person name="Jorgensen S.L."/>
            <person name="Zaremba-Niedzwiedzka K."/>
            <person name="Martijn J."/>
            <person name="Lind A.E."/>
            <person name="van Eijk R."/>
            <person name="Schleper C."/>
            <person name="Guy L."/>
            <person name="Ettema T.J."/>
        </authorList>
    </citation>
    <scope>NUCLEOTIDE SEQUENCE</scope>
</reference>
<comment type="caution">
    <text evidence="1">The sequence shown here is derived from an EMBL/GenBank/DDBJ whole genome shotgun (WGS) entry which is preliminary data.</text>
</comment>
<proteinExistence type="predicted"/>
<accession>A0A0F9MZK7</accession>